<dbReference type="InParanoid" id="D8RIJ6"/>
<organism evidence="2">
    <name type="scientific">Selaginella moellendorffii</name>
    <name type="common">Spikemoss</name>
    <dbReference type="NCBI Taxonomy" id="88036"/>
    <lineage>
        <taxon>Eukaryota</taxon>
        <taxon>Viridiplantae</taxon>
        <taxon>Streptophyta</taxon>
        <taxon>Embryophyta</taxon>
        <taxon>Tracheophyta</taxon>
        <taxon>Lycopodiopsida</taxon>
        <taxon>Selaginellales</taxon>
        <taxon>Selaginellaceae</taxon>
        <taxon>Selaginella</taxon>
    </lineage>
</organism>
<sequence>MDKISVISKKFSEIPEWLKEPGSDFEVFYFHLVEDAPMQFTSRGSRTTLRVKDGLNVKKIPTFEIALKAITDELPTDATKSDQMEAFCAVIGRGKVVCPIFILDGANKLKDSGKNILKLFKSLVKQDRKAYLILSDFFRSWLEKLFNPEHWNAFGVGCFKEEEARKFLMATCHWDSDWAGNRSA</sequence>
<dbReference type="EMBL" id="GL377580">
    <property type="protein sequence ID" value="EFJ28101.1"/>
    <property type="molecule type" value="Genomic_DNA"/>
</dbReference>
<evidence type="ECO:0000313" key="1">
    <source>
        <dbReference type="EMBL" id="EFJ28101.1"/>
    </source>
</evidence>
<dbReference type="Proteomes" id="UP000001514">
    <property type="component" value="Unassembled WGS sequence"/>
</dbReference>
<dbReference type="AlphaFoldDB" id="D8RIJ6"/>
<gene>
    <name evidence="1" type="ORF">SELMODRAFT_411634</name>
</gene>
<keyword evidence="2" id="KW-1185">Reference proteome</keyword>
<dbReference type="PANTHER" id="PTHR37096">
    <property type="entry name" value="YALI0E33429P"/>
    <property type="match status" value="1"/>
</dbReference>
<dbReference type="HOGENOM" id="CLU_1470587_0_0_1"/>
<protein>
    <submittedName>
        <fullName evidence="1">Uncharacterized protein</fullName>
    </submittedName>
</protein>
<name>D8RIJ6_SELML</name>
<dbReference type="PANTHER" id="PTHR37096:SF1">
    <property type="entry name" value="AAA+ ATPASE DOMAIN-CONTAINING PROTEIN"/>
    <property type="match status" value="1"/>
</dbReference>
<dbReference type="KEGG" id="smo:SELMODRAFT_411634"/>
<evidence type="ECO:0000313" key="2">
    <source>
        <dbReference type="Proteomes" id="UP000001514"/>
    </source>
</evidence>
<dbReference type="Gramene" id="EFJ28101">
    <property type="protein sequence ID" value="EFJ28101"/>
    <property type="gene ID" value="SELMODRAFT_411634"/>
</dbReference>
<proteinExistence type="predicted"/>
<reference evidence="1 2" key="1">
    <citation type="journal article" date="2011" name="Science">
        <title>The Selaginella genome identifies genetic changes associated with the evolution of vascular plants.</title>
        <authorList>
            <person name="Banks J.A."/>
            <person name="Nishiyama T."/>
            <person name="Hasebe M."/>
            <person name="Bowman J.L."/>
            <person name="Gribskov M."/>
            <person name="dePamphilis C."/>
            <person name="Albert V.A."/>
            <person name="Aono N."/>
            <person name="Aoyama T."/>
            <person name="Ambrose B.A."/>
            <person name="Ashton N.W."/>
            <person name="Axtell M.J."/>
            <person name="Barker E."/>
            <person name="Barker M.S."/>
            <person name="Bennetzen J.L."/>
            <person name="Bonawitz N.D."/>
            <person name="Chapple C."/>
            <person name="Cheng C."/>
            <person name="Correa L.G."/>
            <person name="Dacre M."/>
            <person name="DeBarry J."/>
            <person name="Dreyer I."/>
            <person name="Elias M."/>
            <person name="Engstrom E.M."/>
            <person name="Estelle M."/>
            <person name="Feng L."/>
            <person name="Finet C."/>
            <person name="Floyd S.K."/>
            <person name="Frommer W.B."/>
            <person name="Fujita T."/>
            <person name="Gramzow L."/>
            <person name="Gutensohn M."/>
            <person name="Harholt J."/>
            <person name="Hattori M."/>
            <person name="Heyl A."/>
            <person name="Hirai T."/>
            <person name="Hiwatashi Y."/>
            <person name="Ishikawa M."/>
            <person name="Iwata M."/>
            <person name="Karol K.G."/>
            <person name="Koehler B."/>
            <person name="Kolukisaoglu U."/>
            <person name="Kubo M."/>
            <person name="Kurata T."/>
            <person name="Lalonde S."/>
            <person name="Li K."/>
            <person name="Li Y."/>
            <person name="Litt A."/>
            <person name="Lyons E."/>
            <person name="Manning G."/>
            <person name="Maruyama T."/>
            <person name="Michael T.P."/>
            <person name="Mikami K."/>
            <person name="Miyazaki S."/>
            <person name="Morinaga S."/>
            <person name="Murata T."/>
            <person name="Mueller-Roeber B."/>
            <person name="Nelson D.R."/>
            <person name="Obara M."/>
            <person name="Oguri Y."/>
            <person name="Olmstead R.G."/>
            <person name="Onodera N."/>
            <person name="Petersen B.L."/>
            <person name="Pils B."/>
            <person name="Prigge M."/>
            <person name="Rensing S.A."/>
            <person name="Riano-Pachon D.M."/>
            <person name="Roberts A.W."/>
            <person name="Sato Y."/>
            <person name="Scheller H.V."/>
            <person name="Schulz B."/>
            <person name="Schulz C."/>
            <person name="Shakirov E.V."/>
            <person name="Shibagaki N."/>
            <person name="Shinohara N."/>
            <person name="Shippen D.E."/>
            <person name="Soerensen I."/>
            <person name="Sotooka R."/>
            <person name="Sugimoto N."/>
            <person name="Sugita M."/>
            <person name="Sumikawa N."/>
            <person name="Tanurdzic M."/>
            <person name="Theissen G."/>
            <person name="Ulvskov P."/>
            <person name="Wakazuki S."/>
            <person name="Weng J.K."/>
            <person name="Willats W.W."/>
            <person name="Wipf D."/>
            <person name="Wolf P.G."/>
            <person name="Yang L."/>
            <person name="Zimmer A.D."/>
            <person name="Zhu Q."/>
            <person name="Mitros T."/>
            <person name="Hellsten U."/>
            <person name="Loque D."/>
            <person name="Otillar R."/>
            <person name="Salamov A."/>
            <person name="Schmutz J."/>
            <person name="Shapiro H."/>
            <person name="Lindquist E."/>
            <person name="Lucas S."/>
            <person name="Rokhsar D."/>
            <person name="Grigoriev I.V."/>
        </authorList>
    </citation>
    <scope>NUCLEOTIDE SEQUENCE [LARGE SCALE GENOMIC DNA]</scope>
</reference>
<accession>D8RIJ6</accession>
<dbReference type="InterPro" id="IPR051667">
    <property type="entry name" value="Archaeal_ATPase_domain"/>
</dbReference>